<proteinExistence type="predicted"/>
<feature type="non-terminal residue" evidence="2">
    <location>
        <position position="1"/>
    </location>
</feature>
<reference evidence="2 3" key="1">
    <citation type="submission" date="2016-10" db="EMBL/GenBank/DDBJ databases">
        <title>The genome sequence of Colletotrichum fioriniae PJ7.</title>
        <authorList>
            <person name="Baroncelli R."/>
        </authorList>
    </citation>
    <scope>NUCLEOTIDE SEQUENCE [LARGE SCALE GENOMIC DNA]</scope>
    <source>
        <strain evidence="2">Col 31</strain>
    </source>
</reference>
<organism evidence="2 3">
    <name type="scientific">Colletotrichum melonis</name>
    <dbReference type="NCBI Taxonomy" id="1209925"/>
    <lineage>
        <taxon>Eukaryota</taxon>
        <taxon>Fungi</taxon>
        <taxon>Dikarya</taxon>
        <taxon>Ascomycota</taxon>
        <taxon>Pezizomycotina</taxon>
        <taxon>Sordariomycetes</taxon>
        <taxon>Hypocreomycetidae</taxon>
        <taxon>Glomerellales</taxon>
        <taxon>Glomerellaceae</taxon>
        <taxon>Colletotrichum</taxon>
        <taxon>Colletotrichum acutatum species complex</taxon>
    </lineage>
</organism>
<evidence type="ECO:0000313" key="2">
    <source>
        <dbReference type="EMBL" id="KAK1468821.1"/>
    </source>
</evidence>
<protein>
    <submittedName>
        <fullName evidence="2">Uncharacterized protein</fullName>
    </submittedName>
</protein>
<feature type="region of interest" description="Disordered" evidence="1">
    <location>
        <begin position="81"/>
        <end position="112"/>
    </location>
</feature>
<accession>A0AAI9XYI4</accession>
<dbReference type="AlphaFoldDB" id="A0AAI9XYI4"/>
<dbReference type="Proteomes" id="UP001239795">
    <property type="component" value="Unassembled WGS sequence"/>
</dbReference>
<name>A0AAI9XYI4_9PEZI</name>
<gene>
    <name evidence="2" type="ORF">CMEL01_00588</name>
</gene>
<dbReference type="EMBL" id="MLGG01000001">
    <property type="protein sequence ID" value="KAK1468821.1"/>
    <property type="molecule type" value="Genomic_DNA"/>
</dbReference>
<comment type="caution">
    <text evidence="2">The sequence shown here is derived from an EMBL/GenBank/DDBJ whole genome shotgun (WGS) entry which is preliminary data.</text>
</comment>
<sequence>KRKDVIILLTTSYPSTHPSAPVVIIAYSAWPTEVVSFRDMVPCWAARAASLQKPRGGCIPLPNLSHLLARETFWIQNFKKSSPTSERVGGSSAAPQARKSRKTQSVRGRSQQESRLCGPRYWSTPVWVMRSHLFGLRVSLGAFSSYHVSNCCRCSSQPWLGPAETA</sequence>
<evidence type="ECO:0000256" key="1">
    <source>
        <dbReference type="SAM" id="MobiDB-lite"/>
    </source>
</evidence>
<keyword evidence="3" id="KW-1185">Reference proteome</keyword>
<evidence type="ECO:0000313" key="3">
    <source>
        <dbReference type="Proteomes" id="UP001239795"/>
    </source>
</evidence>